<organism evidence="1">
    <name type="scientific">marine sediment metagenome</name>
    <dbReference type="NCBI Taxonomy" id="412755"/>
    <lineage>
        <taxon>unclassified sequences</taxon>
        <taxon>metagenomes</taxon>
        <taxon>ecological metagenomes</taxon>
    </lineage>
</organism>
<feature type="non-terminal residue" evidence="1">
    <location>
        <position position="73"/>
    </location>
</feature>
<feature type="non-terminal residue" evidence="1">
    <location>
        <position position="1"/>
    </location>
</feature>
<dbReference type="EMBL" id="BART01041187">
    <property type="protein sequence ID" value="GAH23872.1"/>
    <property type="molecule type" value="Genomic_DNA"/>
</dbReference>
<reference evidence="1" key="1">
    <citation type="journal article" date="2014" name="Front. Microbiol.">
        <title>High frequency of phylogenetically diverse reductive dehalogenase-homologous genes in deep subseafloor sedimentary metagenomes.</title>
        <authorList>
            <person name="Kawai M."/>
            <person name="Futagami T."/>
            <person name="Toyoda A."/>
            <person name="Takaki Y."/>
            <person name="Nishi S."/>
            <person name="Hori S."/>
            <person name="Arai W."/>
            <person name="Tsubouchi T."/>
            <person name="Morono Y."/>
            <person name="Uchiyama I."/>
            <person name="Ito T."/>
            <person name="Fujiyama A."/>
            <person name="Inagaki F."/>
            <person name="Takami H."/>
        </authorList>
    </citation>
    <scope>NUCLEOTIDE SEQUENCE</scope>
    <source>
        <strain evidence="1">Expedition CK06-06</strain>
    </source>
</reference>
<protein>
    <submittedName>
        <fullName evidence="1">Uncharacterized protein</fullName>
    </submittedName>
</protein>
<accession>X1DUL6</accession>
<dbReference type="AlphaFoldDB" id="X1DUL6"/>
<gene>
    <name evidence="1" type="ORF">S01H4_66474</name>
</gene>
<comment type="caution">
    <text evidence="1">The sequence shown here is derived from an EMBL/GenBank/DDBJ whole genome shotgun (WGS) entry which is preliminary data.</text>
</comment>
<sequence>DQLYVSSVCDYNDYVAGFLKNAIPKFKECVTDLSDRDDTAMVFNNTLTELEEEILANMMALEWVGRETKKLQN</sequence>
<proteinExistence type="predicted"/>
<name>X1DUL6_9ZZZZ</name>
<evidence type="ECO:0000313" key="1">
    <source>
        <dbReference type="EMBL" id="GAH23872.1"/>
    </source>
</evidence>